<evidence type="ECO:0000256" key="3">
    <source>
        <dbReference type="SAM" id="MobiDB-lite"/>
    </source>
</evidence>
<keyword evidence="2" id="KW-0442">Lipid degradation</keyword>
<sequence>MRSKQESEWIRLGCQGNVLTSTKTTCLEDNLAITCGKPSMVLLIGRGAKRQALGKLARPKPKGPWDQCVIHLRSEAGSRSLDSDHPVFLVDGPIPSMSVLPSGLEEDRWNRKDVSSVDAVTALYARVLSPLVGVVCVFLHDFGSWNNLADFVTRWLHFHLPPTDTAIRPQLAIVVNIASWTDDFMRSKLTSEVRRKTGIRIRSCFHDIVFHNMAHSSQATRPQKLRDFLSAQRRETRALRQDRKLHFGKTHFGNLCQEAYKAFVGGQPDFDCIKALRASLPTAIDIEGGIESFLHNLPGIQLRKQFGLPVVASAMMLDAFPMGMHDFYPLDVFRHVYKPAWMNMCKRLRIRQSLAELIEHFITKQYASGHVTFKLKPATKGISILSIDGGGVRAVIPLTRMQLLQEHLRRYLGAFLIQDHFDMTVGTSSGSLYPSRNLDEPLIGLFGRDRALRGAPDQNMAETKVMVTVTERPRDGKPLEASKTTFFDGGMWRNNPTDVAMCEAKVLWPDIQEPDLTLSLGTGYQDDEPAEDDIDDMDDAHHQRDENDEKECRSVEKEASGRSEGSLKDTPHKQRFSLVTMGFKGLSCFRDILASYFHSMVLDGHTFHRVVDNMSRTKQKPFYRLDTKIGGILPALNDVESMQNLIQLTRQQCGEEIKTIAESFMANLFYVELSSRPMKDADKFRARGRILCAFEPGERLCHYVQTLTDDGFAFQIMNKPVPISGRAMRDLNSRSFELSFTVVVESLDSPFSIFLLAPANKTRHVSASPFTLRQLLQKQDWDSMLHFDKSKVLTCDGLV</sequence>
<dbReference type="GO" id="GO:0016042">
    <property type="term" value="P:lipid catabolic process"/>
    <property type="evidence" value="ECO:0007669"/>
    <property type="project" value="UniProtKB-KW"/>
</dbReference>
<dbReference type="Proteomes" id="UP000532311">
    <property type="component" value="Unassembled WGS sequence"/>
</dbReference>
<gene>
    <name evidence="4" type="ORF">FGLOB1_13116</name>
</gene>
<reference evidence="4 5" key="1">
    <citation type="submission" date="2020-05" db="EMBL/GenBank/DDBJ databases">
        <title>Identification and distribution of gene clusters putatively required for synthesis of sphingolipid metabolism inhibitors in phylogenetically diverse species of the filamentous fungus Fusarium.</title>
        <authorList>
            <person name="Kim H.-S."/>
            <person name="Busman M."/>
            <person name="Brown D.W."/>
            <person name="Divon H."/>
            <person name="Uhlig S."/>
            <person name="Proctor R.H."/>
        </authorList>
    </citation>
    <scope>NUCLEOTIDE SEQUENCE [LARGE SCALE GENOMIC DNA]</scope>
    <source>
        <strain evidence="4 5">NRRL 26131</strain>
    </source>
</reference>
<dbReference type="Gene3D" id="3.40.1090.10">
    <property type="entry name" value="Cytosolic phospholipase A2 catalytic domain"/>
    <property type="match status" value="2"/>
</dbReference>
<evidence type="ECO:0008006" key="6">
    <source>
        <dbReference type="Google" id="ProtNLM"/>
    </source>
</evidence>
<feature type="compositionally biased region" description="Acidic residues" evidence="3">
    <location>
        <begin position="525"/>
        <end position="538"/>
    </location>
</feature>
<dbReference type="EMBL" id="JAAQPF010000788">
    <property type="protein sequence ID" value="KAF5696973.1"/>
    <property type="molecule type" value="Genomic_DNA"/>
</dbReference>
<dbReference type="PANTHER" id="PTHR24185">
    <property type="entry name" value="CALCIUM-INDEPENDENT PHOSPHOLIPASE A2-GAMMA"/>
    <property type="match status" value="1"/>
</dbReference>
<feature type="region of interest" description="Disordered" evidence="3">
    <location>
        <begin position="518"/>
        <end position="570"/>
    </location>
</feature>
<dbReference type="GO" id="GO:0019369">
    <property type="term" value="P:arachidonate metabolic process"/>
    <property type="evidence" value="ECO:0007669"/>
    <property type="project" value="TreeGrafter"/>
</dbReference>
<feature type="compositionally biased region" description="Basic and acidic residues" evidence="3">
    <location>
        <begin position="539"/>
        <end position="570"/>
    </location>
</feature>
<comment type="caution">
    <text evidence="4">The sequence shown here is derived from an EMBL/GenBank/DDBJ whole genome shotgun (WGS) entry which is preliminary data.</text>
</comment>
<evidence type="ECO:0000256" key="1">
    <source>
        <dbReference type="ARBA" id="ARBA00022801"/>
    </source>
</evidence>
<dbReference type="InterPro" id="IPR016035">
    <property type="entry name" value="Acyl_Trfase/lysoPLipase"/>
</dbReference>
<dbReference type="GO" id="GO:0047499">
    <property type="term" value="F:calcium-independent phospholipase A2 activity"/>
    <property type="evidence" value="ECO:0007669"/>
    <property type="project" value="TreeGrafter"/>
</dbReference>
<evidence type="ECO:0000313" key="4">
    <source>
        <dbReference type="EMBL" id="KAF5696973.1"/>
    </source>
</evidence>
<evidence type="ECO:0000256" key="2">
    <source>
        <dbReference type="ARBA" id="ARBA00022963"/>
    </source>
</evidence>
<keyword evidence="5" id="KW-1185">Reference proteome</keyword>
<keyword evidence="2" id="KW-0443">Lipid metabolism</keyword>
<keyword evidence="1" id="KW-0378">Hydrolase</keyword>
<dbReference type="PANTHER" id="PTHR24185:SF1">
    <property type="entry name" value="CALCIUM-INDEPENDENT PHOSPHOLIPASE A2-GAMMA"/>
    <property type="match status" value="1"/>
</dbReference>
<dbReference type="SUPFAM" id="SSF52151">
    <property type="entry name" value="FabD/lysophospholipase-like"/>
    <property type="match status" value="1"/>
</dbReference>
<dbReference type="AlphaFoldDB" id="A0A8H6CYI8"/>
<organism evidence="4 5">
    <name type="scientific">Fusarium globosum</name>
    <dbReference type="NCBI Taxonomy" id="78864"/>
    <lineage>
        <taxon>Eukaryota</taxon>
        <taxon>Fungi</taxon>
        <taxon>Dikarya</taxon>
        <taxon>Ascomycota</taxon>
        <taxon>Pezizomycotina</taxon>
        <taxon>Sordariomycetes</taxon>
        <taxon>Hypocreomycetidae</taxon>
        <taxon>Hypocreales</taxon>
        <taxon>Nectriaceae</taxon>
        <taxon>Fusarium</taxon>
        <taxon>Fusarium fujikuroi species complex</taxon>
    </lineage>
</organism>
<evidence type="ECO:0000313" key="5">
    <source>
        <dbReference type="Proteomes" id="UP000532311"/>
    </source>
</evidence>
<proteinExistence type="predicted"/>
<dbReference type="GO" id="GO:0016020">
    <property type="term" value="C:membrane"/>
    <property type="evidence" value="ECO:0007669"/>
    <property type="project" value="TreeGrafter"/>
</dbReference>
<accession>A0A8H6CYI8</accession>
<protein>
    <recommendedName>
        <fullName evidence="6">PNPLA domain-containing protein</fullName>
    </recommendedName>
</protein>
<name>A0A8H6CYI8_9HYPO</name>